<keyword evidence="8 9" id="KW-0472">Membrane</keyword>
<dbReference type="Pfam" id="PF00528">
    <property type="entry name" value="BPD_transp_1"/>
    <property type="match status" value="1"/>
</dbReference>
<evidence type="ECO:0000256" key="2">
    <source>
        <dbReference type="ARBA" id="ARBA00010072"/>
    </source>
</evidence>
<dbReference type="Gene3D" id="1.10.3720.10">
    <property type="entry name" value="MetI-like"/>
    <property type="match status" value="1"/>
</dbReference>
<evidence type="ECO:0000256" key="6">
    <source>
        <dbReference type="ARBA" id="ARBA00022692"/>
    </source>
</evidence>
<name>A0A0M6Y2I8_9HYPH</name>
<evidence type="ECO:0000256" key="5">
    <source>
        <dbReference type="ARBA" id="ARBA00022519"/>
    </source>
</evidence>
<accession>A0A0M6Y2I8</accession>
<proteinExistence type="inferred from homology"/>
<dbReference type="SUPFAM" id="SSF161098">
    <property type="entry name" value="MetI-like"/>
    <property type="match status" value="1"/>
</dbReference>
<evidence type="ECO:0000256" key="9">
    <source>
        <dbReference type="RuleBase" id="RU363032"/>
    </source>
</evidence>
<comment type="similarity">
    <text evidence="2">Belongs to the binding-protein-dependent transport system permease family. HisMQ subfamily.</text>
</comment>
<evidence type="ECO:0000256" key="1">
    <source>
        <dbReference type="ARBA" id="ARBA00004429"/>
    </source>
</evidence>
<dbReference type="InterPro" id="IPR043429">
    <property type="entry name" value="ArtM/GltK/GlnP/TcyL/YhdX-like"/>
</dbReference>
<evidence type="ECO:0000256" key="7">
    <source>
        <dbReference type="ARBA" id="ARBA00022989"/>
    </source>
</evidence>
<feature type="transmembrane region" description="Helical" evidence="9">
    <location>
        <begin position="100"/>
        <end position="121"/>
    </location>
</feature>
<evidence type="ECO:0000259" key="10">
    <source>
        <dbReference type="PROSITE" id="PS50928"/>
    </source>
</evidence>
<organism evidence="11 12">
    <name type="scientific">Roseibium aggregatum</name>
    <dbReference type="NCBI Taxonomy" id="187304"/>
    <lineage>
        <taxon>Bacteria</taxon>
        <taxon>Pseudomonadati</taxon>
        <taxon>Pseudomonadota</taxon>
        <taxon>Alphaproteobacteria</taxon>
        <taxon>Hyphomicrobiales</taxon>
        <taxon>Stappiaceae</taxon>
        <taxon>Roseibium</taxon>
    </lineage>
</organism>
<dbReference type="AlphaFoldDB" id="A0A0M6Y2I8"/>
<reference evidence="12" key="1">
    <citation type="submission" date="2015-07" db="EMBL/GenBank/DDBJ databases">
        <authorList>
            <person name="Rodrigo-Torres Lidia"/>
            <person name="Arahal R.David."/>
        </authorList>
    </citation>
    <scope>NUCLEOTIDE SEQUENCE [LARGE SCALE GENOMIC DNA]</scope>
    <source>
        <strain evidence="12">CECT 4801</strain>
    </source>
</reference>
<evidence type="ECO:0000313" key="11">
    <source>
        <dbReference type="EMBL" id="CTQ43487.1"/>
    </source>
</evidence>
<keyword evidence="12" id="KW-1185">Reference proteome</keyword>
<keyword evidence="6 9" id="KW-0812">Transmembrane</keyword>
<dbReference type="GO" id="GO:0022857">
    <property type="term" value="F:transmembrane transporter activity"/>
    <property type="evidence" value="ECO:0007669"/>
    <property type="project" value="InterPro"/>
</dbReference>
<dbReference type="NCBIfam" id="TIGR01726">
    <property type="entry name" value="HEQRo_perm_3TM"/>
    <property type="match status" value="1"/>
</dbReference>
<evidence type="ECO:0000256" key="3">
    <source>
        <dbReference type="ARBA" id="ARBA00022448"/>
    </source>
</evidence>
<dbReference type="PROSITE" id="PS50928">
    <property type="entry name" value="ABC_TM1"/>
    <property type="match status" value="1"/>
</dbReference>
<dbReference type="PANTHER" id="PTHR30614:SF10">
    <property type="entry name" value="ARGININE ABC TRANSPORTER PERMEASE PROTEIN ARTM"/>
    <property type="match status" value="1"/>
</dbReference>
<feature type="transmembrane region" description="Helical" evidence="9">
    <location>
        <begin position="68"/>
        <end position="88"/>
    </location>
</feature>
<dbReference type="PANTHER" id="PTHR30614">
    <property type="entry name" value="MEMBRANE COMPONENT OF AMINO ACID ABC TRANSPORTER"/>
    <property type="match status" value="1"/>
</dbReference>
<protein>
    <submittedName>
        <fullName evidence="11">Octopine transport system permease protein OccM</fullName>
    </submittedName>
</protein>
<dbReference type="InterPro" id="IPR000515">
    <property type="entry name" value="MetI-like"/>
</dbReference>
<dbReference type="CDD" id="cd06261">
    <property type="entry name" value="TM_PBP2"/>
    <property type="match status" value="1"/>
</dbReference>
<dbReference type="EMBL" id="CXST01000001">
    <property type="protein sequence ID" value="CTQ43487.1"/>
    <property type="molecule type" value="Genomic_DNA"/>
</dbReference>
<feature type="domain" description="ABC transmembrane type-1" evidence="10">
    <location>
        <begin position="64"/>
        <end position="265"/>
    </location>
</feature>
<dbReference type="InterPro" id="IPR035906">
    <property type="entry name" value="MetI-like_sf"/>
</dbReference>
<dbReference type="GO" id="GO:0043190">
    <property type="term" value="C:ATP-binding cassette (ABC) transporter complex"/>
    <property type="evidence" value="ECO:0007669"/>
    <property type="project" value="InterPro"/>
</dbReference>
<keyword evidence="7 9" id="KW-1133">Transmembrane helix</keyword>
<feature type="transmembrane region" description="Helical" evidence="9">
    <location>
        <begin position="247"/>
        <end position="268"/>
    </location>
</feature>
<keyword evidence="3 9" id="KW-0813">Transport</keyword>
<dbReference type="InterPro" id="IPR010065">
    <property type="entry name" value="AA_ABC_transptr_permease_3TM"/>
</dbReference>
<evidence type="ECO:0000256" key="4">
    <source>
        <dbReference type="ARBA" id="ARBA00022475"/>
    </source>
</evidence>
<keyword evidence="5" id="KW-0997">Cell inner membrane</keyword>
<feature type="transmembrane region" description="Helical" evidence="9">
    <location>
        <begin position="31"/>
        <end position="48"/>
    </location>
</feature>
<keyword evidence="4" id="KW-1003">Cell membrane</keyword>
<dbReference type="GO" id="GO:0006865">
    <property type="term" value="P:amino acid transport"/>
    <property type="evidence" value="ECO:0007669"/>
    <property type="project" value="TreeGrafter"/>
</dbReference>
<comment type="subcellular location">
    <subcellularLocation>
        <location evidence="1">Cell inner membrane</location>
        <topology evidence="1">Multi-pass membrane protein</topology>
    </subcellularLocation>
    <subcellularLocation>
        <location evidence="9">Cell membrane</location>
        <topology evidence="9">Multi-pass membrane protein</topology>
    </subcellularLocation>
</comment>
<evidence type="ECO:0000313" key="12">
    <source>
        <dbReference type="Proteomes" id="UP000048926"/>
    </source>
</evidence>
<sequence>MRGLCEMSETKITMPAYVPPPPRRLLEPHRIFLLAIFAGIVFCAIWFLRWDWLPKYQWKLLHGIWETLFLLFSTAAVGFLLAIGLGLVQVTGPRPLAWLARGFCTLIRGTPLLLQLWLLYYGLGSVFAQYPEIRQSMFWPYLRQAWPYGFTALMLSFAAYEGEVMRGAFAGVPRGELEAARAFGMGRFTMFRRIWLPRAIYRALPTLSGETVLQLKSTPLVATITVVDVYAIISRVRQDTYLTYEPLLLLALIYMCLTGILVLLFRFLENRIPSRGA</sequence>
<gene>
    <name evidence="11" type="primary">occM_2</name>
    <name evidence="11" type="ORF">LAL4801_01925</name>
</gene>
<dbReference type="Proteomes" id="UP000048926">
    <property type="component" value="Unassembled WGS sequence"/>
</dbReference>
<dbReference type="STRING" id="187304.B0E33_20765"/>
<evidence type="ECO:0000256" key="8">
    <source>
        <dbReference type="ARBA" id="ARBA00023136"/>
    </source>
</evidence>